<evidence type="ECO:0000313" key="3">
    <source>
        <dbReference type="EMBL" id="EPZ31213.1"/>
    </source>
</evidence>
<dbReference type="GO" id="GO:0005737">
    <property type="term" value="C:cytoplasm"/>
    <property type="evidence" value="ECO:0007669"/>
    <property type="project" value="TreeGrafter"/>
</dbReference>
<dbReference type="HOGENOM" id="CLU_2110366_0_0_1"/>
<dbReference type="AlphaFoldDB" id="A0A075ARR5"/>
<name>A0A075ARR5_ROZAC</name>
<reference evidence="4" key="3">
    <citation type="submission" date="2018-08" db="EMBL/GenBank/DDBJ databases">
        <title>Leveraging single-cell genomics to expand the Fungal Tree of Life.</title>
        <authorList>
            <consortium name="DOE Joint Genome Institute"/>
            <person name="Ahrendt S.R."/>
            <person name="Quandt C.A."/>
            <person name="Ciobanu D."/>
            <person name="Clum A."/>
            <person name="Salamov A."/>
            <person name="Andreopoulos B."/>
            <person name="Cheng J.-F."/>
            <person name="Woyke T."/>
            <person name="Pelin A."/>
            <person name="Henrissat B."/>
            <person name="Reynolds N."/>
            <person name="Benny G.L."/>
            <person name="Smith M.E."/>
            <person name="James T.Y."/>
            <person name="Grigoriev I.V."/>
        </authorList>
    </citation>
    <scope>NUCLEOTIDE SEQUENCE</scope>
    <source>
        <strain evidence="4">CSF55</strain>
    </source>
</reference>
<dbReference type="GO" id="GO:0006457">
    <property type="term" value="P:protein folding"/>
    <property type="evidence" value="ECO:0007669"/>
    <property type="project" value="TreeGrafter"/>
</dbReference>
<sequence length="115" mass="13664">MEDTEWNDILRRKGILPPKEIEIKEEEIIRIAQEAADAKEKEIMEQKTLDELDELEDELDEVVMEEYRKKRIQELKKLAETEKYGEVIEISKPDFIRHVTEESNRAPVVVLLKKD</sequence>
<keyword evidence="2" id="KW-0175">Coiled coil</keyword>
<evidence type="ECO:0000313" key="6">
    <source>
        <dbReference type="Proteomes" id="UP000281549"/>
    </source>
</evidence>
<dbReference type="Proteomes" id="UP000281549">
    <property type="component" value="Unassembled WGS sequence"/>
</dbReference>
<reference evidence="6" key="2">
    <citation type="journal article" date="2018" name="Nat. Microbiol.">
        <title>Leveraging single-cell genomics to expand the fungal tree of life.</title>
        <authorList>
            <person name="Ahrendt S.R."/>
            <person name="Quandt C.A."/>
            <person name="Ciobanu D."/>
            <person name="Clum A."/>
            <person name="Salamov A."/>
            <person name="Andreopoulos B."/>
            <person name="Cheng J.F."/>
            <person name="Woyke T."/>
            <person name="Pelin A."/>
            <person name="Henrissat B."/>
            <person name="Reynolds N.K."/>
            <person name="Benny G.L."/>
            <person name="Smith M.E."/>
            <person name="James T.Y."/>
            <person name="Grigoriev I.V."/>
        </authorList>
    </citation>
    <scope>NUCLEOTIDE SEQUENCE [LARGE SCALE GENOMIC DNA]</scope>
    <source>
        <strain evidence="6">CSF55</strain>
    </source>
</reference>
<comment type="similarity">
    <text evidence="1">Belongs to the phosducin family.</text>
</comment>
<dbReference type="PANTHER" id="PTHR45809">
    <property type="entry name" value="VIRAL IAP-ASSOCIATED FACTOR HOMOLOG"/>
    <property type="match status" value="1"/>
</dbReference>
<proteinExistence type="inferred from homology"/>
<dbReference type="InterPro" id="IPR036249">
    <property type="entry name" value="Thioredoxin-like_sf"/>
</dbReference>
<dbReference type="SUPFAM" id="SSF52833">
    <property type="entry name" value="Thioredoxin-like"/>
    <property type="match status" value="1"/>
</dbReference>
<evidence type="ECO:0000256" key="1">
    <source>
        <dbReference type="ARBA" id="ARBA00009686"/>
    </source>
</evidence>
<gene>
    <name evidence="3" type="ORF">O9G_006074</name>
    <name evidence="4" type="ORF">ROZALSC1DRAFT_28539</name>
</gene>
<dbReference type="STRING" id="988480.A0A075ARR5"/>
<evidence type="ECO:0000313" key="5">
    <source>
        <dbReference type="Proteomes" id="UP000030755"/>
    </source>
</evidence>
<accession>A0A075ARR5</accession>
<organism evidence="3 5">
    <name type="scientific">Rozella allomycis (strain CSF55)</name>
    <dbReference type="NCBI Taxonomy" id="988480"/>
    <lineage>
        <taxon>Eukaryota</taxon>
        <taxon>Fungi</taxon>
        <taxon>Fungi incertae sedis</taxon>
        <taxon>Cryptomycota</taxon>
        <taxon>Cryptomycota incertae sedis</taxon>
        <taxon>Rozella</taxon>
    </lineage>
</organism>
<protein>
    <submittedName>
        <fullName evidence="4">Thioredoxin-like protein</fullName>
    </submittedName>
</protein>
<evidence type="ECO:0000313" key="4">
    <source>
        <dbReference type="EMBL" id="RKP19918.1"/>
    </source>
</evidence>
<keyword evidence="5" id="KW-1185">Reference proteome</keyword>
<dbReference type="OrthoDB" id="45518at2759"/>
<dbReference type="EMBL" id="KE561289">
    <property type="protein sequence ID" value="EPZ31213.1"/>
    <property type="molecule type" value="Genomic_DNA"/>
</dbReference>
<dbReference type="PANTHER" id="PTHR45809:SF3">
    <property type="entry name" value="VIRAL IAP-ASSOCIATED FACTOR HOMOLOG"/>
    <property type="match status" value="1"/>
</dbReference>
<dbReference type="Proteomes" id="UP000030755">
    <property type="component" value="Unassembled WGS sequence"/>
</dbReference>
<dbReference type="EMBL" id="ML005139">
    <property type="protein sequence ID" value="RKP19918.1"/>
    <property type="molecule type" value="Genomic_DNA"/>
</dbReference>
<feature type="coiled-coil region" evidence="2">
    <location>
        <begin position="21"/>
        <end position="65"/>
    </location>
</feature>
<dbReference type="InterPro" id="IPR051498">
    <property type="entry name" value="Phosducin-like_chap/apop_reg"/>
</dbReference>
<reference evidence="3 5" key="1">
    <citation type="journal article" date="2013" name="Curr. Biol.">
        <title>Shared signatures of parasitism and phylogenomics unite Cryptomycota and microsporidia.</title>
        <authorList>
            <person name="James T.Y."/>
            <person name="Pelin A."/>
            <person name="Bonen L."/>
            <person name="Ahrendt S."/>
            <person name="Sain D."/>
            <person name="Corradi N."/>
            <person name="Stajich J.E."/>
        </authorList>
    </citation>
    <scope>NUCLEOTIDE SEQUENCE [LARGE SCALE GENOMIC DNA]</scope>
    <source>
        <strain evidence="3 5">CSF55</strain>
        <strain evidence="3 5">CSF55</strain>
    </source>
</reference>
<evidence type="ECO:0000256" key="2">
    <source>
        <dbReference type="SAM" id="Coils"/>
    </source>
</evidence>